<dbReference type="Proteomes" id="UP001362999">
    <property type="component" value="Unassembled WGS sequence"/>
</dbReference>
<dbReference type="AlphaFoldDB" id="A0AAV9Z6U7"/>
<evidence type="ECO:0000256" key="1">
    <source>
        <dbReference type="SAM" id="MobiDB-lite"/>
    </source>
</evidence>
<evidence type="ECO:0000313" key="3">
    <source>
        <dbReference type="Proteomes" id="UP001362999"/>
    </source>
</evidence>
<protein>
    <submittedName>
        <fullName evidence="2">Uncharacterized protein</fullName>
    </submittedName>
</protein>
<evidence type="ECO:0000313" key="2">
    <source>
        <dbReference type="EMBL" id="KAK6972223.1"/>
    </source>
</evidence>
<dbReference type="EMBL" id="JAWWNJ010000191">
    <property type="protein sequence ID" value="KAK6972223.1"/>
    <property type="molecule type" value="Genomic_DNA"/>
</dbReference>
<reference evidence="2 3" key="1">
    <citation type="journal article" date="2024" name="J Genomics">
        <title>Draft genome sequencing and assembly of Favolaschia claudopus CIRM-BRFM 2984 isolated from oak limbs.</title>
        <authorList>
            <person name="Navarro D."/>
            <person name="Drula E."/>
            <person name="Chaduli D."/>
            <person name="Cazenave R."/>
            <person name="Ahrendt S."/>
            <person name="Wang J."/>
            <person name="Lipzen A."/>
            <person name="Daum C."/>
            <person name="Barry K."/>
            <person name="Grigoriev I.V."/>
            <person name="Favel A."/>
            <person name="Rosso M.N."/>
            <person name="Martin F."/>
        </authorList>
    </citation>
    <scope>NUCLEOTIDE SEQUENCE [LARGE SCALE GENOMIC DNA]</scope>
    <source>
        <strain evidence="2 3">CIRM-BRFM 2984</strain>
    </source>
</reference>
<proteinExistence type="predicted"/>
<keyword evidence="3" id="KW-1185">Reference proteome</keyword>
<gene>
    <name evidence="2" type="ORF">R3P38DRAFT_625301</name>
</gene>
<organism evidence="2 3">
    <name type="scientific">Favolaschia claudopus</name>
    <dbReference type="NCBI Taxonomy" id="2862362"/>
    <lineage>
        <taxon>Eukaryota</taxon>
        <taxon>Fungi</taxon>
        <taxon>Dikarya</taxon>
        <taxon>Basidiomycota</taxon>
        <taxon>Agaricomycotina</taxon>
        <taxon>Agaricomycetes</taxon>
        <taxon>Agaricomycetidae</taxon>
        <taxon>Agaricales</taxon>
        <taxon>Marasmiineae</taxon>
        <taxon>Mycenaceae</taxon>
        <taxon>Favolaschia</taxon>
    </lineage>
</organism>
<sequence length="288" mass="30642">MLANGSSVLSKAGRFFTRLFSLFAVSLKRAQTSSSHTQSEYPVEDTHRTASNALYPSLRTLSTVSDRVPGGEPLSAVLDPLLDLTDRLEQTPINACTLAQLAARIERLTPIVETMVKDKSESGRIFMESLEKELRFMKKQLETARAEGKLDQFFNTDHNTVIIERHNMVLAQLIADSTFVAVHEVLTSLRELENSKMADPSSSELSPPLVYHFTGGFGASGGSGTPIGGEGGAGEGPLLSLEPDGMSGYSVSGGTGGQGGTGTEVGGKGGTGNAPVIIMRRRFVTPPI</sequence>
<feature type="compositionally biased region" description="Gly residues" evidence="1">
    <location>
        <begin position="251"/>
        <end position="272"/>
    </location>
</feature>
<feature type="region of interest" description="Disordered" evidence="1">
    <location>
        <begin position="221"/>
        <end position="276"/>
    </location>
</feature>
<accession>A0AAV9Z6U7</accession>
<name>A0AAV9Z6U7_9AGAR</name>
<feature type="compositionally biased region" description="Gly residues" evidence="1">
    <location>
        <begin position="221"/>
        <end position="235"/>
    </location>
</feature>
<comment type="caution">
    <text evidence="2">The sequence shown here is derived from an EMBL/GenBank/DDBJ whole genome shotgun (WGS) entry which is preliminary data.</text>
</comment>